<dbReference type="InterPro" id="IPR036152">
    <property type="entry name" value="Asp/glu_Ase-like_sf"/>
</dbReference>
<dbReference type="STRING" id="1798649.A3B13_00245"/>
<feature type="active site" description="O-isoaspartyl threonine intermediate" evidence="1">
    <location>
        <position position="11"/>
    </location>
</feature>
<evidence type="ECO:0000256" key="2">
    <source>
        <dbReference type="PIRSR" id="PIRSR001220-2"/>
    </source>
</evidence>
<feature type="domain" description="L-asparaginase N-terminal" evidence="3">
    <location>
        <begin position="2"/>
        <end position="153"/>
    </location>
</feature>
<dbReference type="InterPro" id="IPR006034">
    <property type="entry name" value="Asparaginase/glutaminase-like"/>
</dbReference>
<dbReference type="InterPro" id="IPR027474">
    <property type="entry name" value="L-asparaginase_N"/>
</dbReference>
<feature type="binding site" evidence="2">
    <location>
        <begin position="85"/>
        <end position="86"/>
    </location>
    <ligand>
        <name>substrate</name>
    </ligand>
</feature>
<evidence type="ECO:0000313" key="4">
    <source>
        <dbReference type="EMBL" id="OGZ01140.1"/>
    </source>
</evidence>
<dbReference type="AlphaFoldDB" id="A0A1G2CK83"/>
<feature type="binding site" evidence="2">
    <location>
        <position position="56"/>
    </location>
    <ligand>
        <name>substrate</name>
    </ligand>
</feature>
<dbReference type="PRINTS" id="PR00139">
    <property type="entry name" value="ASNGLNASE"/>
</dbReference>
<comment type="caution">
    <text evidence="4">The sequence shown here is derived from an EMBL/GenBank/DDBJ whole genome shotgun (WGS) entry which is preliminary data.</text>
</comment>
<reference evidence="4 5" key="1">
    <citation type="journal article" date="2016" name="Nat. Commun.">
        <title>Thousands of microbial genomes shed light on interconnected biogeochemical processes in an aquifer system.</title>
        <authorList>
            <person name="Anantharaman K."/>
            <person name="Brown C.T."/>
            <person name="Hug L.A."/>
            <person name="Sharon I."/>
            <person name="Castelle C.J."/>
            <person name="Probst A.J."/>
            <person name="Thomas B.C."/>
            <person name="Singh A."/>
            <person name="Wilkins M.J."/>
            <person name="Karaoz U."/>
            <person name="Brodie E.L."/>
            <person name="Williams K.H."/>
            <person name="Hubbard S.S."/>
            <person name="Banfield J.F."/>
        </authorList>
    </citation>
    <scope>NUCLEOTIDE SEQUENCE [LARGE SCALE GENOMIC DNA]</scope>
</reference>
<accession>A0A1G2CK83</accession>
<dbReference type="Pfam" id="PF00710">
    <property type="entry name" value="Asparaginase"/>
    <property type="match status" value="1"/>
</dbReference>
<dbReference type="Gene3D" id="3.40.50.1170">
    <property type="entry name" value="L-asparaginase, N-terminal domain"/>
    <property type="match status" value="1"/>
</dbReference>
<dbReference type="Proteomes" id="UP000176287">
    <property type="component" value="Unassembled WGS sequence"/>
</dbReference>
<organism evidence="4 5">
    <name type="scientific">Candidatus Liptonbacteria bacterium RIFCSPLOWO2_01_FULL_45_15</name>
    <dbReference type="NCBI Taxonomy" id="1798649"/>
    <lineage>
        <taxon>Bacteria</taxon>
        <taxon>Candidatus Liptoniibacteriota</taxon>
    </lineage>
</organism>
<proteinExistence type="predicted"/>
<gene>
    <name evidence="4" type="ORF">A3B13_00245</name>
</gene>
<dbReference type="InterPro" id="IPR037152">
    <property type="entry name" value="L-asparaginase_N_sf"/>
</dbReference>
<protein>
    <recommendedName>
        <fullName evidence="3">L-asparaginase N-terminal domain-containing protein</fullName>
    </recommendedName>
</protein>
<dbReference type="PIRSF" id="PIRSF500176">
    <property type="entry name" value="L_ASNase"/>
    <property type="match status" value="1"/>
</dbReference>
<dbReference type="EMBL" id="MHKZ01000006">
    <property type="protein sequence ID" value="OGZ01140.1"/>
    <property type="molecule type" value="Genomic_DNA"/>
</dbReference>
<evidence type="ECO:0000259" key="3">
    <source>
        <dbReference type="Pfam" id="PF00710"/>
    </source>
</evidence>
<evidence type="ECO:0000313" key="5">
    <source>
        <dbReference type="Proteomes" id="UP000176287"/>
    </source>
</evidence>
<dbReference type="PIRSF" id="PIRSF001220">
    <property type="entry name" value="L-ASNase_gatD"/>
    <property type="match status" value="1"/>
</dbReference>
<dbReference type="PROSITE" id="PS51732">
    <property type="entry name" value="ASN_GLN_ASE_3"/>
    <property type="match status" value="1"/>
</dbReference>
<dbReference type="GO" id="GO:0004067">
    <property type="term" value="F:asparaginase activity"/>
    <property type="evidence" value="ECO:0007669"/>
    <property type="project" value="UniProtKB-UniRule"/>
</dbReference>
<sequence>MKVKVFTAGGTIDKVYSENKGTLNFSFGKQAVLELGESKARLNFDYDVERLIAKDSLEMTDEDRELIKRACQGAIADKILITHGTDTMIDTASVLSTIPGKVIVLTGASQPYRFRESDAEFNIGVAVGALSTMKDGVYISMNGRVYEWDKCEKLPDGLFVDKQ</sequence>
<name>A0A1G2CK83_9BACT</name>
<dbReference type="SUPFAM" id="SSF53774">
    <property type="entry name" value="Glutaminase/Asparaginase"/>
    <property type="match status" value="1"/>
</dbReference>
<evidence type="ECO:0000256" key="1">
    <source>
        <dbReference type="PIRSR" id="PIRSR001220-1"/>
    </source>
</evidence>